<evidence type="ECO:0000256" key="7">
    <source>
        <dbReference type="ARBA" id="ARBA00023315"/>
    </source>
</evidence>
<comment type="catalytic activity">
    <reaction evidence="2 11">
        <text>glutathione + H2O = L-cysteinylglycine + L-glutamate</text>
        <dbReference type="Rhea" id="RHEA:28807"/>
        <dbReference type="ChEBI" id="CHEBI:15377"/>
        <dbReference type="ChEBI" id="CHEBI:29985"/>
        <dbReference type="ChEBI" id="CHEBI:57925"/>
        <dbReference type="ChEBI" id="CHEBI:61694"/>
        <dbReference type="EC" id="3.4.19.13"/>
    </reaction>
</comment>
<dbReference type="InterPro" id="IPR000101">
    <property type="entry name" value="GGT_peptidase"/>
</dbReference>
<proteinExistence type="inferred from homology"/>
<dbReference type="EC" id="3.4.19.13" evidence="11"/>
<evidence type="ECO:0000256" key="5">
    <source>
        <dbReference type="ARBA" id="ARBA00022801"/>
    </source>
</evidence>
<comment type="catalytic activity">
    <reaction evidence="8 11">
        <text>an N-terminal (5-L-glutamyl)-[peptide] + an alpha-amino acid = 5-L-glutamyl amino acid + an N-terminal L-alpha-aminoacyl-[peptide]</text>
        <dbReference type="Rhea" id="RHEA:23904"/>
        <dbReference type="Rhea" id="RHEA-COMP:9780"/>
        <dbReference type="Rhea" id="RHEA-COMP:9795"/>
        <dbReference type="ChEBI" id="CHEBI:77644"/>
        <dbReference type="ChEBI" id="CHEBI:78597"/>
        <dbReference type="ChEBI" id="CHEBI:78599"/>
        <dbReference type="ChEBI" id="CHEBI:78608"/>
        <dbReference type="EC" id="2.3.2.2"/>
    </reaction>
</comment>
<evidence type="ECO:0000256" key="6">
    <source>
        <dbReference type="ARBA" id="ARBA00023145"/>
    </source>
</evidence>
<keyword evidence="7 11" id="KW-0012">Acyltransferase</keyword>
<evidence type="ECO:0000256" key="2">
    <source>
        <dbReference type="ARBA" id="ARBA00001089"/>
    </source>
</evidence>
<comment type="caution">
    <text evidence="12">The sequence shown here is derived from an EMBL/GenBank/DDBJ whole genome shotgun (WGS) entry which is preliminary data.</text>
</comment>
<dbReference type="Pfam" id="PF01019">
    <property type="entry name" value="G_glu_transpept"/>
    <property type="match status" value="1"/>
</dbReference>
<feature type="binding site" evidence="10">
    <location>
        <position position="484"/>
    </location>
    <ligand>
        <name>L-glutamate</name>
        <dbReference type="ChEBI" id="CHEBI:29985"/>
    </ligand>
</feature>
<protein>
    <recommendedName>
        <fullName evidence="11">Glutathione hydrolase proenzyme</fullName>
        <ecNumber evidence="11">2.3.2.2</ecNumber>
        <ecNumber evidence="11">3.4.19.13</ecNumber>
    </recommendedName>
    <component>
        <recommendedName>
            <fullName evidence="11">Glutathione hydrolase large chain</fullName>
        </recommendedName>
    </component>
    <component>
        <recommendedName>
            <fullName evidence="11">Glutathione hydrolase small chain</fullName>
        </recommendedName>
    </component>
</protein>
<evidence type="ECO:0000256" key="3">
    <source>
        <dbReference type="ARBA" id="ARBA00009381"/>
    </source>
</evidence>
<dbReference type="Gene3D" id="3.60.20.40">
    <property type="match status" value="1"/>
</dbReference>
<organism evidence="12 13">
    <name type="scientific">Thalassospira marina</name>
    <dbReference type="NCBI Taxonomy" id="2048283"/>
    <lineage>
        <taxon>Bacteria</taxon>
        <taxon>Pseudomonadati</taxon>
        <taxon>Pseudomonadota</taxon>
        <taxon>Alphaproteobacteria</taxon>
        <taxon>Rhodospirillales</taxon>
        <taxon>Thalassospiraceae</taxon>
        <taxon>Thalassospira</taxon>
    </lineage>
</organism>
<dbReference type="GO" id="GO:0036374">
    <property type="term" value="F:glutathione hydrolase activity"/>
    <property type="evidence" value="ECO:0007669"/>
    <property type="project" value="UniProtKB-UniRule"/>
</dbReference>
<evidence type="ECO:0000256" key="10">
    <source>
        <dbReference type="PIRSR" id="PIRSR600101-2"/>
    </source>
</evidence>
<keyword evidence="11" id="KW-0317">Glutathione biosynthesis</keyword>
<dbReference type="InterPro" id="IPR043137">
    <property type="entry name" value="GGT_ssub_C"/>
</dbReference>
<evidence type="ECO:0000313" key="12">
    <source>
        <dbReference type="EMBL" id="PKR54475.1"/>
    </source>
</evidence>
<accession>A0A2N3KV85</accession>
<dbReference type="InterPro" id="IPR051792">
    <property type="entry name" value="GGT_bact"/>
</dbReference>
<sequence>MTGKIPPAVRAASQAPAKTEILPSFAKDKFPTPSRQRALPYLALAGLLVALATPLPSHAQQVTDAIAPESGSATNQMRQAVKSHNWMISAANPLAVQAGADVLRRGGNAIDAMVAVQTMLGLVEPQSSGLGGGSFMVYYDAANQKLTTMDARETAPMAADENLFMGKDGEPLKFYDAVVGGRSVGTPGTPMLLEKAHQKWGQMAWPSLFEMAIDRADKGFLVSPRLAELLKEDGDRLKKDPETAAYFLDADGNPLPAGKLLKNPQYANTLRTLAQGGADAFYNGPIADAIVKKVQGASWNPGLLSQADLSAYDVKERDPVCSLYRGYDVCGMGPPSSGALTVGQILGMIEPYDIGKYGPYSATSWRLIGDASRLAFADRGRYMADSDFVPMNLKGLVDPGYLAQRARLLDRGLALPANEVKPGNPPQIHASNWGDDNAIEFPCTSHFSIVDSWGNVVSMTTTIENGFGSRLMTNGFLLNNELTDFSFKPVDANGMPVANRVEPGKRPRSSMSPTIVMQGDKPVIATGSPGGSRIIGYVAQSIIAMIDWGMDPQQAAAMPHLVNRFGTFDVEAGTEAASLAPNLTAAGFDTKITDLNSGLHIIKIGPDGLTGGADPRREGIVMGE</sequence>
<keyword evidence="6 11" id="KW-0865">Zymogen</keyword>
<dbReference type="Gene3D" id="1.10.246.130">
    <property type="match status" value="1"/>
</dbReference>
<feature type="binding site" evidence="10">
    <location>
        <position position="152"/>
    </location>
    <ligand>
        <name>L-glutamate</name>
        <dbReference type="ChEBI" id="CHEBI:29985"/>
    </ligand>
</feature>
<evidence type="ECO:0000256" key="9">
    <source>
        <dbReference type="PIRSR" id="PIRSR600101-1"/>
    </source>
</evidence>
<dbReference type="PANTHER" id="PTHR43199">
    <property type="entry name" value="GLUTATHIONE HYDROLASE"/>
    <property type="match status" value="1"/>
</dbReference>
<dbReference type="Proteomes" id="UP000233597">
    <property type="component" value="Unassembled WGS sequence"/>
</dbReference>
<dbReference type="GO" id="GO:0006750">
    <property type="term" value="P:glutathione biosynthetic process"/>
    <property type="evidence" value="ECO:0007669"/>
    <property type="project" value="UniProtKB-KW"/>
</dbReference>
<evidence type="ECO:0000256" key="4">
    <source>
        <dbReference type="ARBA" id="ARBA00022679"/>
    </source>
</evidence>
<feature type="binding site" evidence="10">
    <location>
        <begin position="509"/>
        <end position="510"/>
    </location>
    <ligand>
        <name>L-glutamate</name>
        <dbReference type="ChEBI" id="CHEBI:29985"/>
    </ligand>
</feature>
<dbReference type="UniPathway" id="UPA00204"/>
<name>A0A2N3KV85_9PROT</name>
<dbReference type="PROSITE" id="PS00462">
    <property type="entry name" value="G_GLU_TRANSPEPTIDASE"/>
    <property type="match status" value="1"/>
</dbReference>
<keyword evidence="5 11" id="KW-0378">Hydrolase</keyword>
<dbReference type="GO" id="GO:0006751">
    <property type="term" value="P:glutathione catabolic process"/>
    <property type="evidence" value="ECO:0007669"/>
    <property type="project" value="UniProtKB-UniRule"/>
</dbReference>
<dbReference type="PRINTS" id="PR01210">
    <property type="entry name" value="GGTRANSPTASE"/>
</dbReference>
<dbReference type="InterPro" id="IPR043138">
    <property type="entry name" value="GGT_lsub"/>
</dbReference>
<comment type="catalytic activity">
    <reaction evidence="1 11">
        <text>an S-substituted glutathione + H2O = an S-substituted L-cysteinylglycine + L-glutamate</text>
        <dbReference type="Rhea" id="RHEA:59468"/>
        <dbReference type="ChEBI" id="CHEBI:15377"/>
        <dbReference type="ChEBI" id="CHEBI:29985"/>
        <dbReference type="ChEBI" id="CHEBI:90779"/>
        <dbReference type="ChEBI" id="CHEBI:143103"/>
        <dbReference type="EC" id="3.4.19.13"/>
    </reaction>
</comment>
<feature type="binding site" evidence="10">
    <location>
        <position position="531"/>
    </location>
    <ligand>
        <name>L-glutamate</name>
        <dbReference type="ChEBI" id="CHEBI:29985"/>
    </ligand>
</feature>
<dbReference type="InterPro" id="IPR055262">
    <property type="entry name" value="GGT_CS"/>
</dbReference>
<dbReference type="GO" id="GO:0103068">
    <property type="term" value="F:leukotriene C4 gamma-glutamyl transferase activity"/>
    <property type="evidence" value="ECO:0007669"/>
    <property type="project" value="UniProtKB-EC"/>
</dbReference>
<dbReference type="EC" id="2.3.2.2" evidence="11"/>
<comment type="PTM">
    <text evidence="11">Cleaved by autocatalysis into a large and a small subunit.</text>
</comment>
<feature type="active site" description="Nucleophile" evidence="9">
    <location>
        <position position="444"/>
    </location>
</feature>
<dbReference type="InterPro" id="IPR029055">
    <property type="entry name" value="Ntn_hydrolases_N"/>
</dbReference>
<dbReference type="PANTHER" id="PTHR43199:SF1">
    <property type="entry name" value="GLUTATHIONE HYDROLASE PROENZYME"/>
    <property type="match status" value="1"/>
</dbReference>
<evidence type="ECO:0000256" key="1">
    <source>
        <dbReference type="ARBA" id="ARBA00001049"/>
    </source>
</evidence>
<comment type="pathway">
    <text evidence="11">Sulfur metabolism; glutathione metabolism.</text>
</comment>
<dbReference type="OrthoDB" id="9781342at2"/>
<dbReference type="AlphaFoldDB" id="A0A2N3KV85"/>
<comment type="similarity">
    <text evidence="3 11">Belongs to the gamma-glutamyltransferase family.</text>
</comment>
<keyword evidence="4 11" id="KW-0808">Transferase</keyword>
<evidence type="ECO:0000256" key="11">
    <source>
        <dbReference type="RuleBase" id="RU368036"/>
    </source>
</evidence>
<comment type="subunit">
    <text evidence="11">This enzyme consists of two polypeptide chains, which are synthesized in precursor form from a single polypeptide.</text>
</comment>
<dbReference type="EMBL" id="NWTK01000005">
    <property type="protein sequence ID" value="PKR54475.1"/>
    <property type="molecule type" value="Genomic_DNA"/>
</dbReference>
<dbReference type="RefSeq" id="WP_101266128.1">
    <property type="nucleotide sequence ID" value="NZ_NWTK01000005.1"/>
</dbReference>
<gene>
    <name evidence="12" type="primary">ggt</name>
    <name evidence="12" type="ORF">COO20_10135</name>
</gene>
<reference evidence="12 13" key="1">
    <citation type="submission" date="2017-09" db="EMBL/GenBank/DDBJ databases">
        <title>Biodiversity and function of Thalassospira species in the particle-attached aromatic-hydrocarbon-degrading consortia from the surface seawater of the South China Sea.</title>
        <authorList>
            <person name="Dong C."/>
            <person name="Liu R."/>
            <person name="Shao Z."/>
        </authorList>
    </citation>
    <scope>NUCLEOTIDE SEQUENCE [LARGE SCALE GENOMIC DNA]</scope>
    <source>
        <strain evidence="12 13">CSC1P2</strain>
    </source>
</reference>
<evidence type="ECO:0000313" key="13">
    <source>
        <dbReference type="Proteomes" id="UP000233597"/>
    </source>
</evidence>
<dbReference type="SUPFAM" id="SSF56235">
    <property type="entry name" value="N-terminal nucleophile aminohydrolases (Ntn hydrolases)"/>
    <property type="match status" value="1"/>
</dbReference>
<dbReference type="NCBIfam" id="TIGR00066">
    <property type="entry name" value="g_glut_trans"/>
    <property type="match status" value="1"/>
</dbReference>
<evidence type="ECO:0000256" key="8">
    <source>
        <dbReference type="ARBA" id="ARBA00047417"/>
    </source>
</evidence>